<accession>A0A1H6U4D5</accession>
<proteinExistence type="predicted"/>
<dbReference type="RefSeq" id="WP_090899378.1">
    <property type="nucleotide sequence ID" value="NZ_FNYO01000022.1"/>
</dbReference>
<gene>
    <name evidence="1" type="ORF">SAMN04244579_02162</name>
</gene>
<dbReference type="STRING" id="170623.SAMN04244579_02162"/>
<dbReference type="EMBL" id="FNYO01000022">
    <property type="protein sequence ID" value="SEI83260.1"/>
    <property type="molecule type" value="Genomic_DNA"/>
</dbReference>
<evidence type="ECO:0000313" key="2">
    <source>
        <dbReference type="Proteomes" id="UP000199005"/>
    </source>
</evidence>
<name>A0A1H6U4D5_9GAMM</name>
<sequence>MTVLIRLDANFPNSTLPKLVPVVAGFSKLGLQGLYLFEEGENGQAHSGTFQDSSGNGKHASLRGNWLQPTKQAYGMQAAAGGLGLNTGIPIGQKITIVMAARFNEPDPATNVYPTIFGAAAALAPTIGASANLSSGKGLINAQLIPGTGSPTLDGDWGVYRYGGVVVGDSTVRKSFPGSAGHANSPALIGFTYDATTGFLLAKHSGGEFRTTQAAALFAADGSDSVSFGLMQGAASHALAAGGEIYLAAVYADSSETLLDEVMAAARVRLEARGVSPLF</sequence>
<dbReference type="AlphaFoldDB" id="A0A1H6U4D5"/>
<organism evidence="1 2">
    <name type="scientific">Azotobacter beijerinckii</name>
    <dbReference type="NCBI Taxonomy" id="170623"/>
    <lineage>
        <taxon>Bacteria</taxon>
        <taxon>Pseudomonadati</taxon>
        <taxon>Pseudomonadota</taxon>
        <taxon>Gammaproteobacteria</taxon>
        <taxon>Pseudomonadales</taxon>
        <taxon>Pseudomonadaceae</taxon>
        <taxon>Azotobacter</taxon>
    </lineage>
</organism>
<dbReference type="Proteomes" id="UP000199005">
    <property type="component" value="Unassembled WGS sequence"/>
</dbReference>
<reference evidence="1 2" key="1">
    <citation type="submission" date="2016-10" db="EMBL/GenBank/DDBJ databases">
        <authorList>
            <person name="de Groot N.N."/>
        </authorList>
    </citation>
    <scope>NUCLEOTIDE SEQUENCE [LARGE SCALE GENOMIC DNA]</scope>
    <source>
        <strain evidence="1 2">DSM 1041</strain>
    </source>
</reference>
<protein>
    <submittedName>
        <fullName evidence="1">Uncharacterized protein</fullName>
    </submittedName>
</protein>
<evidence type="ECO:0000313" key="1">
    <source>
        <dbReference type="EMBL" id="SEI83260.1"/>
    </source>
</evidence>